<comment type="subcellular location">
    <subcellularLocation>
        <location evidence="1">Membrane</location>
        <topology evidence="1">Single-pass type I membrane protein</topology>
    </subcellularLocation>
</comment>
<feature type="transmembrane region" description="Helical" evidence="4">
    <location>
        <begin position="746"/>
        <end position="767"/>
    </location>
</feature>
<organism evidence="7 8">
    <name type="scientific">Adineta ricciae</name>
    <name type="common">Rotifer</name>
    <dbReference type="NCBI Taxonomy" id="249248"/>
    <lineage>
        <taxon>Eukaryota</taxon>
        <taxon>Metazoa</taxon>
        <taxon>Spiralia</taxon>
        <taxon>Gnathifera</taxon>
        <taxon>Rotifera</taxon>
        <taxon>Eurotatoria</taxon>
        <taxon>Bdelloidea</taxon>
        <taxon>Adinetida</taxon>
        <taxon>Adinetidae</taxon>
        <taxon>Adineta</taxon>
    </lineage>
</organism>
<dbReference type="PROSITE" id="PS00383">
    <property type="entry name" value="TYR_PHOSPHATASE_1"/>
    <property type="match status" value="1"/>
</dbReference>
<dbReference type="InterPro" id="IPR050348">
    <property type="entry name" value="Protein-Tyr_Phosphatase"/>
</dbReference>
<dbReference type="CDD" id="cd00047">
    <property type="entry name" value="PTPc"/>
    <property type="match status" value="1"/>
</dbReference>
<dbReference type="SUPFAM" id="SSF49265">
    <property type="entry name" value="Fibronectin type III"/>
    <property type="match status" value="1"/>
</dbReference>
<dbReference type="PANTHER" id="PTHR19134">
    <property type="entry name" value="RECEPTOR-TYPE TYROSINE-PROTEIN PHOSPHATASE"/>
    <property type="match status" value="1"/>
</dbReference>
<evidence type="ECO:0000313" key="8">
    <source>
        <dbReference type="Proteomes" id="UP000663828"/>
    </source>
</evidence>
<dbReference type="AlphaFoldDB" id="A0A816B9K4"/>
<evidence type="ECO:0000256" key="2">
    <source>
        <dbReference type="ARBA" id="ARBA00051722"/>
    </source>
</evidence>
<dbReference type="PANTHER" id="PTHR19134:SF449">
    <property type="entry name" value="TYROSINE-PROTEIN PHOSPHATASE 1"/>
    <property type="match status" value="1"/>
</dbReference>
<reference evidence="7" key="1">
    <citation type="submission" date="2021-02" db="EMBL/GenBank/DDBJ databases">
        <authorList>
            <person name="Nowell W R."/>
        </authorList>
    </citation>
    <scope>NUCLEOTIDE SEQUENCE</scope>
</reference>
<feature type="compositionally biased region" description="Basic and acidic residues" evidence="3">
    <location>
        <begin position="1181"/>
        <end position="1201"/>
    </location>
</feature>
<dbReference type="InterPro" id="IPR036116">
    <property type="entry name" value="FN3_sf"/>
</dbReference>
<dbReference type="InterPro" id="IPR003595">
    <property type="entry name" value="Tyr_Pase_cat"/>
</dbReference>
<keyword evidence="8" id="KW-1185">Reference proteome</keyword>
<dbReference type="SMART" id="SM00404">
    <property type="entry name" value="PTPc_motif"/>
    <property type="match status" value="1"/>
</dbReference>
<keyword evidence="4" id="KW-0472">Membrane</keyword>
<dbReference type="GO" id="GO:0016020">
    <property type="term" value="C:membrane"/>
    <property type="evidence" value="ECO:0007669"/>
    <property type="project" value="UniProtKB-SubCell"/>
</dbReference>
<evidence type="ECO:0000313" key="7">
    <source>
        <dbReference type="EMBL" id="CAF1606088.1"/>
    </source>
</evidence>
<dbReference type="SMART" id="SM00194">
    <property type="entry name" value="PTPc"/>
    <property type="match status" value="1"/>
</dbReference>
<dbReference type="Pfam" id="PF00102">
    <property type="entry name" value="Y_phosphatase"/>
    <property type="match status" value="1"/>
</dbReference>
<dbReference type="InterPro" id="IPR041201">
    <property type="entry name" value="PTPRJ_TM"/>
</dbReference>
<dbReference type="InterPro" id="IPR029021">
    <property type="entry name" value="Prot-tyrosine_phosphatase-like"/>
</dbReference>
<dbReference type="PROSITE" id="PS50055">
    <property type="entry name" value="TYR_PHOSPHATASE_PTP"/>
    <property type="match status" value="1"/>
</dbReference>
<dbReference type="EMBL" id="CAJNOR010006896">
    <property type="protein sequence ID" value="CAF1606088.1"/>
    <property type="molecule type" value="Genomic_DNA"/>
</dbReference>
<comment type="caution">
    <text evidence="7">The sequence shown here is derived from an EMBL/GenBank/DDBJ whole genome shotgun (WGS) entry which is preliminary data.</text>
</comment>
<feature type="domain" description="Tyrosine specific protein phosphatases" evidence="6">
    <location>
        <begin position="1006"/>
        <end position="1095"/>
    </location>
</feature>
<evidence type="ECO:0000256" key="4">
    <source>
        <dbReference type="SAM" id="Phobius"/>
    </source>
</evidence>
<dbReference type="InterPro" id="IPR016130">
    <property type="entry name" value="Tyr_Pase_AS"/>
</dbReference>
<dbReference type="SUPFAM" id="SSF52799">
    <property type="entry name" value="(Phosphotyrosine protein) phosphatases II"/>
    <property type="match status" value="1"/>
</dbReference>
<dbReference type="InterPro" id="IPR000242">
    <property type="entry name" value="PTP_cat"/>
</dbReference>
<dbReference type="InterPro" id="IPR000387">
    <property type="entry name" value="Tyr_Pase_dom"/>
</dbReference>
<feature type="region of interest" description="Disordered" evidence="3">
    <location>
        <begin position="1147"/>
        <end position="1201"/>
    </location>
</feature>
<dbReference type="Proteomes" id="UP000663828">
    <property type="component" value="Unassembled WGS sequence"/>
</dbReference>
<feature type="domain" description="Tyrosine-protein phosphatase" evidence="5">
    <location>
        <begin position="825"/>
        <end position="1104"/>
    </location>
</feature>
<gene>
    <name evidence="7" type="ORF">XAT740_LOCUS48296</name>
</gene>
<evidence type="ECO:0000259" key="5">
    <source>
        <dbReference type="PROSITE" id="PS50055"/>
    </source>
</evidence>
<comment type="catalytic activity">
    <reaction evidence="2">
        <text>O-phospho-L-tyrosyl-[protein] + H2O = L-tyrosyl-[protein] + phosphate</text>
        <dbReference type="Rhea" id="RHEA:10684"/>
        <dbReference type="Rhea" id="RHEA-COMP:10136"/>
        <dbReference type="Rhea" id="RHEA-COMP:20101"/>
        <dbReference type="ChEBI" id="CHEBI:15377"/>
        <dbReference type="ChEBI" id="CHEBI:43474"/>
        <dbReference type="ChEBI" id="CHEBI:46858"/>
        <dbReference type="ChEBI" id="CHEBI:61978"/>
        <dbReference type="EC" id="3.1.3.48"/>
    </reaction>
</comment>
<evidence type="ECO:0000256" key="3">
    <source>
        <dbReference type="SAM" id="MobiDB-lite"/>
    </source>
</evidence>
<keyword evidence="4" id="KW-0812">Transmembrane</keyword>
<evidence type="ECO:0008006" key="9">
    <source>
        <dbReference type="Google" id="ProtNLM"/>
    </source>
</evidence>
<sequence length="1201" mass="136482">MFNQYIRQSSIPSVNSISKEFESLKCIPIQQENLFNGNFVQYYQYLIMSLFRWKVIQIIIWGLLTIDIILCNNPTSIEISSQTTVMTTTAMTTMTTTTTTTSTTTTSTTTTTTTTKPPDQCINATFSYFSVTNRTSNTFAASIVYNCTFTDNYNFTIIYNEQISNCFIKNDYGNFTGNISVDVECIKIENKAGRNFTFSLNRESVENGSALNASFMVTLQPLPLNSININVTNGTIPASVYMKDCEKIADIKYLVVRCNGSNTSDTPCLKNCTCVCNNLEPGNKYNVSLVRLEIPFVDNHEKSKEEKISLSFTTNLDTATNITREPRDNDTALINFKCPRGSFERIFINCTSYESTCTQDNRPVYKNLTSCSTSTSLPIFPITGNLKYQCKLSTIKEGFTNAVSNSIDIETITKNITFEIPDVSNETVTNITVNPNHDYETIVLVCDVINNPSNVCSRYVRRYNKCSNVVEFRGVRGCDYNCLFTTEKSTYVNMTSNNFNISVFPIEPKITVTNKGSRWILISWKVDENTNIRSFNVIINNSTEISADQTTLSYNLTEGIEPYRSYAISVELISNQNISSETIMTKTSQEAPPSPNSIAVENKLIPQENHPESTDKQYVIDFDPSLFSEDYGPIKKYLVYVRRNESITTTEIYYNGTYEEAKHNESIDYLAAVFIMDSSTRRIQNNISVLLGNETDCSKEVWVCNGPLEPATLYKVIISACTDIGCTNVLSRKFQTHESPKSPGPVLWPLMFVALAFVLAIVAFGVWKRQPLKKYINKNIRKYKGSSEGFRAGSLSLKETYSITPKRPKPLHKYINMTHEDERAIYSEYQELESAAPPYRQADYDPEYAQCDRYANIPARGPWDCSAVRLTADHRLHDYINANEVKGLYSNKQYIACQGPKPNTCEDFWDTILQYSVLKIVMLTRTEERNPHNPSQLLEKCHPYFPGNKGDTLQFGEVTVQTLEVDIRTNADLEIRLILIKSEKSEHRVCHYYFTGWPDFGVVNRQKLLDLLETINSHGHRLISKDKEYNSPMVVHCSAGVGRTGTYIAVDIITGLINQAVSDGKLSSMILDVMGVISRLREDRCKMVQTKDQYMLVNRCVEEYLKRINRLKDVLQDSNIYESPTYDSVATPDSIYINERSISRQLSSSSVYAKERSSHDRSRSNVVQRQSKYDGYYNQINDDRTPPVPDRDSHRRDANKM</sequence>
<dbReference type="Gene3D" id="3.90.190.10">
    <property type="entry name" value="Protein tyrosine phosphatase superfamily"/>
    <property type="match status" value="1"/>
</dbReference>
<name>A0A816B9K4_ADIRI</name>
<feature type="compositionally biased region" description="Basic and acidic residues" evidence="3">
    <location>
        <begin position="1153"/>
        <end position="1163"/>
    </location>
</feature>
<proteinExistence type="predicted"/>
<protein>
    <recommendedName>
        <fullName evidence="9">Protein-tyrosine-phosphatase</fullName>
    </recommendedName>
</protein>
<dbReference type="Pfam" id="PF18861">
    <property type="entry name" value="PTP_tm"/>
    <property type="match status" value="1"/>
</dbReference>
<dbReference type="GO" id="GO:0004725">
    <property type="term" value="F:protein tyrosine phosphatase activity"/>
    <property type="evidence" value="ECO:0007669"/>
    <property type="project" value="UniProtKB-EC"/>
</dbReference>
<evidence type="ECO:0000256" key="1">
    <source>
        <dbReference type="ARBA" id="ARBA00004479"/>
    </source>
</evidence>
<dbReference type="GO" id="GO:0032502">
    <property type="term" value="P:developmental process"/>
    <property type="evidence" value="ECO:0007669"/>
    <property type="project" value="UniProtKB-ARBA"/>
</dbReference>
<evidence type="ECO:0000259" key="6">
    <source>
        <dbReference type="PROSITE" id="PS50056"/>
    </source>
</evidence>
<accession>A0A816B9K4</accession>
<keyword evidence="4" id="KW-1133">Transmembrane helix</keyword>
<dbReference type="PROSITE" id="PS50056">
    <property type="entry name" value="TYR_PHOSPHATASE_2"/>
    <property type="match status" value="1"/>
</dbReference>
<dbReference type="PRINTS" id="PR00700">
    <property type="entry name" value="PRTYPHPHTASE"/>
</dbReference>